<evidence type="ECO:0000313" key="1">
    <source>
        <dbReference type="EMBL" id="RIV24917.1"/>
    </source>
</evidence>
<name>A0A418MDV8_9BACT</name>
<gene>
    <name evidence="1" type="ORF">DYU11_06250</name>
</gene>
<dbReference type="EMBL" id="QXED01000002">
    <property type="protein sequence ID" value="RIV24917.1"/>
    <property type="molecule type" value="Genomic_DNA"/>
</dbReference>
<dbReference type="Proteomes" id="UP000283523">
    <property type="component" value="Unassembled WGS sequence"/>
</dbReference>
<evidence type="ECO:0000313" key="2">
    <source>
        <dbReference type="Proteomes" id="UP000283523"/>
    </source>
</evidence>
<protein>
    <recommendedName>
        <fullName evidence="3">Immunity protein 8</fullName>
    </recommendedName>
</protein>
<proteinExistence type="predicted"/>
<sequence>MLLFGDSKKILNLYLLCKKCFMKAIIKEYYSIDIHDLFGFQPDDPTHFGFNLELILAPDEGPLQNSEDMFNVFICSPSYLPELMKKIYPPSDVIFGKHLIFANHYNFERILSTITNYILSVEGQTWEEVALKINRIARWEFEDYKPFADPK</sequence>
<comment type="caution">
    <text evidence="1">The sequence shown here is derived from an EMBL/GenBank/DDBJ whole genome shotgun (WGS) entry which is preliminary data.</text>
</comment>
<keyword evidence="2" id="KW-1185">Reference proteome</keyword>
<accession>A0A418MDV8</accession>
<dbReference type="AlphaFoldDB" id="A0A418MDV8"/>
<evidence type="ECO:0008006" key="3">
    <source>
        <dbReference type="Google" id="ProtNLM"/>
    </source>
</evidence>
<dbReference type="InterPro" id="IPR028964">
    <property type="entry name" value="Imm8"/>
</dbReference>
<organism evidence="1 2">
    <name type="scientific">Fibrisoma montanum</name>
    <dbReference type="NCBI Taxonomy" id="2305895"/>
    <lineage>
        <taxon>Bacteria</taxon>
        <taxon>Pseudomonadati</taxon>
        <taxon>Bacteroidota</taxon>
        <taxon>Cytophagia</taxon>
        <taxon>Cytophagales</taxon>
        <taxon>Spirosomataceae</taxon>
        <taxon>Fibrisoma</taxon>
    </lineage>
</organism>
<dbReference type="Pfam" id="PF15586">
    <property type="entry name" value="Imm8"/>
    <property type="match status" value="1"/>
</dbReference>
<reference evidence="1 2" key="1">
    <citation type="submission" date="2018-08" db="EMBL/GenBank/DDBJ databases">
        <title>Fibrisoma montanum sp. nov., isolated from Danxia mountain soil.</title>
        <authorList>
            <person name="Huang Y."/>
        </authorList>
    </citation>
    <scope>NUCLEOTIDE SEQUENCE [LARGE SCALE GENOMIC DNA]</scope>
    <source>
        <strain evidence="1 2">HYT19</strain>
    </source>
</reference>